<reference evidence="1" key="1">
    <citation type="journal article" date="2006" name="J. Gen. Virol.">
        <title>Simultaneous mutations in translation initiation factors eIF4E and eIF(iso)4E are required to prevent pepper veinal mottle virus infection of pepper.</title>
        <authorList>
            <person name="Ruffel S."/>
            <person name="Gallois J.L."/>
            <person name="Moury B."/>
            <person name="Robaglia C."/>
            <person name="Palloix A."/>
            <person name="Caranta C."/>
        </authorList>
    </citation>
    <scope>NUCLEOTIDE SEQUENCE</scope>
</reference>
<dbReference type="EMBL" id="DQ022084">
    <property type="protein sequence ID" value="AAY62611.1"/>
    <property type="molecule type" value="mRNA"/>
</dbReference>
<name>Q4PZB0_CAPAN</name>
<sequence length="51" mass="5477">MATEAPPPVDTTEVPPFTAAETAVKQPHKHILSIPLKNSGVYMIRYSSPAS</sequence>
<gene>
    <name evidence="1" type="primary">eIF(iso)4E</name>
</gene>
<keyword evidence="1" id="KW-0648">Protein biosynthesis</keyword>
<accession>Q4PZB0</accession>
<proteinExistence type="evidence at transcript level"/>
<organism evidence="1">
    <name type="scientific">Capsicum annuum</name>
    <name type="common">Capsicum pepper</name>
    <dbReference type="NCBI Taxonomy" id="4072"/>
    <lineage>
        <taxon>Eukaryota</taxon>
        <taxon>Viridiplantae</taxon>
        <taxon>Streptophyta</taxon>
        <taxon>Embryophyta</taxon>
        <taxon>Tracheophyta</taxon>
        <taxon>Spermatophyta</taxon>
        <taxon>Magnoliopsida</taxon>
        <taxon>eudicotyledons</taxon>
        <taxon>Gunneridae</taxon>
        <taxon>Pentapetalae</taxon>
        <taxon>asterids</taxon>
        <taxon>lamiids</taxon>
        <taxon>Solanales</taxon>
        <taxon>Solanaceae</taxon>
        <taxon>Solanoideae</taxon>
        <taxon>Capsiceae</taxon>
        <taxon>Capsicum</taxon>
    </lineage>
</organism>
<dbReference type="AlphaFoldDB" id="Q4PZB0"/>
<dbReference type="EMBL" id="DQ022083">
    <property type="protein sequence ID" value="AAY62610.1"/>
    <property type="molecule type" value="mRNA"/>
</dbReference>
<dbReference type="GO" id="GO:0003743">
    <property type="term" value="F:translation initiation factor activity"/>
    <property type="evidence" value="ECO:0007669"/>
    <property type="project" value="UniProtKB-KW"/>
</dbReference>
<keyword evidence="1" id="KW-0396">Initiation factor</keyword>
<evidence type="ECO:0000313" key="1">
    <source>
        <dbReference type="EMBL" id="AAY62611.1"/>
    </source>
</evidence>
<protein>
    <submittedName>
        <fullName evidence="1">Eukaryotic initiation factor 4E</fullName>
    </submittedName>
</protein>